<evidence type="ECO:0000256" key="4">
    <source>
        <dbReference type="SAM" id="MobiDB-lite"/>
    </source>
</evidence>
<keyword evidence="3" id="KW-0539">Nucleus</keyword>
<dbReference type="PANTHER" id="PTHR46380:SF2">
    <property type="entry name" value="CYCLIN-D-BINDING MYB-LIKE TRANSCRIPTION FACTOR 1"/>
    <property type="match status" value="1"/>
</dbReference>
<dbReference type="InterPro" id="IPR001005">
    <property type="entry name" value="SANT/Myb"/>
</dbReference>
<reference evidence="7 8" key="1">
    <citation type="submission" date="2016-07" db="EMBL/GenBank/DDBJ databases">
        <title>Pervasive Adenine N6-methylation of Active Genes in Fungi.</title>
        <authorList>
            <consortium name="DOE Joint Genome Institute"/>
            <person name="Mondo S.J."/>
            <person name="Dannebaum R.O."/>
            <person name="Kuo R.C."/>
            <person name="Labutti K."/>
            <person name="Haridas S."/>
            <person name="Kuo A."/>
            <person name="Salamov A."/>
            <person name="Ahrendt S.R."/>
            <person name="Lipzen A."/>
            <person name="Sullivan W."/>
            <person name="Andreopoulos W.B."/>
            <person name="Clum A."/>
            <person name="Lindquist E."/>
            <person name="Daum C."/>
            <person name="Ramamoorthy G.K."/>
            <person name="Gryganskyi A."/>
            <person name="Culley D."/>
            <person name="Magnuson J.K."/>
            <person name="James T.Y."/>
            <person name="O'Malley M.A."/>
            <person name="Stajich J.E."/>
            <person name="Spatafora J.W."/>
            <person name="Visel A."/>
            <person name="Grigoriev I.V."/>
        </authorList>
    </citation>
    <scope>NUCLEOTIDE SEQUENCE [LARGE SCALE GENOMIC DNA]</scope>
    <source>
        <strain evidence="7 8">NRRL 3116</strain>
    </source>
</reference>
<evidence type="ECO:0000256" key="2">
    <source>
        <dbReference type="ARBA" id="ARBA00023125"/>
    </source>
</evidence>
<dbReference type="EMBL" id="MCFF01000022">
    <property type="protein sequence ID" value="ORZ13910.1"/>
    <property type="molecule type" value="Genomic_DNA"/>
</dbReference>
<evidence type="ECO:0000256" key="3">
    <source>
        <dbReference type="ARBA" id="ARBA00023242"/>
    </source>
</evidence>
<dbReference type="PROSITE" id="PS50090">
    <property type="entry name" value="MYB_LIKE"/>
    <property type="match status" value="2"/>
</dbReference>
<feature type="domain" description="HTH myb-type" evidence="6">
    <location>
        <begin position="335"/>
        <end position="361"/>
    </location>
</feature>
<feature type="compositionally biased region" description="Basic and acidic residues" evidence="4">
    <location>
        <begin position="203"/>
        <end position="217"/>
    </location>
</feature>
<organism evidence="7 8">
    <name type="scientific">Lobosporangium transversale</name>
    <dbReference type="NCBI Taxonomy" id="64571"/>
    <lineage>
        <taxon>Eukaryota</taxon>
        <taxon>Fungi</taxon>
        <taxon>Fungi incertae sedis</taxon>
        <taxon>Mucoromycota</taxon>
        <taxon>Mortierellomycotina</taxon>
        <taxon>Mortierellomycetes</taxon>
        <taxon>Mortierellales</taxon>
        <taxon>Mortierellaceae</taxon>
        <taxon>Lobosporangium</taxon>
    </lineage>
</organism>
<sequence>MMLLTRLHWLQGLSRNTLKNSSQLLIGSHVNLASYSRLLSRSILLKRNDVNNVFLIRHLHQSAVTASDATTTQPTATTVTTDAAAAVAATIPSSSSSSSLHSKDMETPVLAHRSYKRGNYSRFERTRYPWTKTEDELVMKLLKESRKLSECYGYFPDRTTDAILCRLSHHRTRAKAEYMKQNDISIKSESQSQSGSGSGSSNKESDGHKSSEDSRLHMKDLKKNNTLFKYFNSASSQWTPLEDQLLRERVKMFKEEGGRIAWAKVANTMIDNKRLLRTSTSCQRRWNLLSSQRTRKIGAWSTEEKDALKEAIVEQTGPIGSSEDYKRLEKPPLINWRKVAERLGTRNETQCRSRFFNNFHP</sequence>
<dbReference type="Gene3D" id="1.10.10.60">
    <property type="entry name" value="Homeodomain-like"/>
    <property type="match status" value="2"/>
</dbReference>
<dbReference type="OrthoDB" id="2143914at2759"/>
<dbReference type="CDD" id="cd00167">
    <property type="entry name" value="SANT"/>
    <property type="match status" value="2"/>
</dbReference>
<keyword evidence="8" id="KW-1185">Reference proteome</keyword>
<dbReference type="GO" id="GO:0005634">
    <property type="term" value="C:nucleus"/>
    <property type="evidence" value="ECO:0007669"/>
    <property type="project" value="UniProtKB-SubCell"/>
</dbReference>
<comment type="caution">
    <text evidence="7">The sequence shown here is derived from an EMBL/GenBank/DDBJ whole genome shotgun (WGS) entry which is preliminary data.</text>
</comment>
<feature type="region of interest" description="Disordered" evidence="4">
    <location>
        <begin position="176"/>
        <end position="217"/>
    </location>
</feature>
<evidence type="ECO:0000313" key="7">
    <source>
        <dbReference type="EMBL" id="ORZ13910.1"/>
    </source>
</evidence>
<proteinExistence type="predicted"/>
<dbReference type="Pfam" id="PF13921">
    <property type="entry name" value="Myb_DNA-bind_6"/>
    <property type="match status" value="1"/>
</dbReference>
<evidence type="ECO:0000256" key="1">
    <source>
        <dbReference type="ARBA" id="ARBA00004123"/>
    </source>
</evidence>
<dbReference type="SUPFAM" id="SSF46689">
    <property type="entry name" value="Homeodomain-like"/>
    <property type="match status" value="2"/>
</dbReference>
<comment type="subcellular location">
    <subcellularLocation>
        <location evidence="1">Nucleus</location>
    </subcellularLocation>
</comment>
<dbReference type="GO" id="GO:0000976">
    <property type="term" value="F:transcription cis-regulatory region binding"/>
    <property type="evidence" value="ECO:0007669"/>
    <property type="project" value="TreeGrafter"/>
</dbReference>
<dbReference type="AlphaFoldDB" id="A0A1Y2GN37"/>
<dbReference type="GeneID" id="33566301"/>
<dbReference type="InterPro" id="IPR017930">
    <property type="entry name" value="Myb_dom"/>
</dbReference>
<dbReference type="InParanoid" id="A0A1Y2GN37"/>
<gene>
    <name evidence="7" type="ORF">BCR41DRAFT_355154</name>
</gene>
<dbReference type="PANTHER" id="PTHR46380">
    <property type="entry name" value="CYCLIN-D-BINDING MYB-LIKE TRANSCRIPTION FACTOR 1"/>
    <property type="match status" value="1"/>
</dbReference>
<evidence type="ECO:0000259" key="5">
    <source>
        <dbReference type="PROSITE" id="PS50090"/>
    </source>
</evidence>
<name>A0A1Y2GN37_9FUNG</name>
<evidence type="ECO:0000313" key="8">
    <source>
        <dbReference type="Proteomes" id="UP000193648"/>
    </source>
</evidence>
<protein>
    <recommendedName>
        <fullName evidence="9">Homeodomain-like protein</fullName>
    </recommendedName>
</protein>
<keyword evidence="2" id="KW-0238">DNA-binding</keyword>
<dbReference type="RefSeq" id="XP_021880694.1">
    <property type="nucleotide sequence ID" value="XM_022024457.1"/>
</dbReference>
<evidence type="ECO:0000259" key="6">
    <source>
        <dbReference type="PROSITE" id="PS51294"/>
    </source>
</evidence>
<dbReference type="GO" id="GO:0003700">
    <property type="term" value="F:DNA-binding transcription factor activity"/>
    <property type="evidence" value="ECO:0007669"/>
    <property type="project" value="TreeGrafter"/>
</dbReference>
<feature type="domain" description="Myb-like" evidence="5">
    <location>
        <begin position="292"/>
        <end position="359"/>
    </location>
</feature>
<dbReference type="PROSITE" id="PS51294">
    <property type="entry name" value="HTH_MYB"/>
    <property type="match status" value="1"/>
</dbReference>
<evidence type="ECO:0008006" key="9">
    <source>
        <dbReference type="Google" id="ProtNLM"/>
    </source>
</evidence>
<dbReference type="InterPro" id="IPR009057">
    <property type="entry name" value="Homeodomain-like_sf"/>
</dbReference>
<dbReference type="SMART" id="SM00717">
    <property type="entry name" value="SANT"/>
    <property type="match status" value="2"/>
</dbReference>
<dbReference type="Proteomes" id="UP000193648">
    <property type="component" value="Unassembled WGS sequence"/>
</dbReference>
<accession>A0A1Y2GN37</accession>
<feature type="compositionally biased region" description="Low complexity" evidence="4">
    <location>
        <begin position="183"/>
        <end position="202"/>
    </location>
</feature>
<dbReference type="InterPro" id="IPR051651">
    <property type="entry name" value="DMTF1_DNA-bind_reg"/>
</dbReference>
<feature type="domain" description="Myb-like" evidence="5">
    <location>
        <begin position="236"/>
        <end position="290"/>
    </location>
</feature>
<dbReference type="STRING" id="64571.A0A1Y2GN37"/>